<sequence length="379" mass="41070">MRTSILAVLLMTACSAPPVPPSDAGVVASFTAEKPMQLDANPKTTVHAEIYNDGVAVDEQRYDFALGAPYPQVLDVRVEPAYITRGCENGLKFGKERFLTLSNVTGDAAELSVVNGQLHVELKHEGRMSATLTGEIYDVMCERSGELKTTMPARHLVEIHVSEISKFSVTHVAQGGRCNERPMLLASSKPTSFPWVTAHDAEGALFQPMNAPMPVKLTVRSTQEIRTEEADLGTDLLLPLGRSTIELDTSLPVEGIDAFMIVGPSAVTLMTVEFGVQRANVKGSEWVPVNDDVTLPIYLPAEDNFFTLRSTYVDTTEGTLCSTVGLDWFEARSDTPGTCVATPGNGLQLAKIIAPGRCTIVVTMRDATSNWKMSFTTTN</sequence>
<accession>A0A2W5UE88</accession>
<protein>
    <recommendedName>
        <fullName evidence="4">Lipoprotein</fullName>
    </recommendedName>
</protein>
<feature type="chain" id="PRO_5016028914" description="Lipoprotein" evidence="1">
    <location>
        <begin position="25"/>
        <end position="379"/>
    </location>
</feature>
<keyword evidence="1" id="KW-0732">Signal</keyword>
<evidence type="ECO:0008006" key="4">
    <source>
        <dbReference type="Google" id="ProtNLM"/>
    </source>
</evidence>
<proteinExistence type="predicted"/>
<evidence type="ECO:0000313" key="3">
    <source>
        <dbReference type="Proteomes" id="UP000249061"/>
    </source>
</evidence>
<name>A0A2W5UE88_9BACT</name>
<evidence type="ECO:0000313" key="2">
    <source>
        <dbReference type="EMBL" id="PZR07198.1"/>
    </source>
</evidence>
<comment type="caution">
    <text evidence="2">The sequence shown here is derived from an EMBL/GenBank/DDBJ whole genome shotgun (WGS) entry which is preliminary data.</text>
</comment>
<dbReference type="Proteomes" id="UP000249061">
    <property type="component" value="Unassembled WGS sequence"/>
</dbReference>
<feature type="signal peptide" evidence="1">
    <location>
        <begin position="1"/>
        <end position="24"/>
    </location>
</feature>
<organism evidence="2 3">
    <name type="scientific">Archangium gephyra</name>
    <dbReference type="NCBI Taxonomy" id="48"/>
    <lineage>
        <taxon>Bacteria</taxon>
        <taxon>Pseudomonadati</taxon>
        <taxon>Myxococcota</taxon>
        <taxon>Myxococcia</taxon>
        <taxon>Myxococcales</taxon>
        <taxon>Cystobacterineae</taxon>
        <taxon>Archangiaceae</taxon>
        <taxon>Archangium</taxon>
    </lineage>
</organism>
<evidence type="ECO:0000256" key="1">
    <source>
        <dbReference type="SAM" id="SignalP"/>
    </source>
</evidence>
<gene>
    <name evidence="2" type="ORF">DI536_28490</name>
</gene>
<dbReference type="AlphaFoldDB" id="A0A2W5UE88"/>
<reference evidence="2 3" key="1">
    <citation type="submission" date="2017-08" db="EMBL/GenBank/DDBJ databases">
        <title>Infants hospitalized years apart are colonized by the same room-sourced microbial strains.</title>
        <authorList>
            <person name="Brooks B."/>
            <person name="Olm M.R."/>
            <person name="Firek B.A."/>
            <person name="Baker R."/>
            <person name="Thomas B.C."/>
            <person name="Morowitz M.J."/>
            <person name="Banfield J.F."/>
        </authorList>
    </citation>
    <scope>NUCLEOTIDE SEQUENCE [LARGE SCALE GENOMIC DNA]</scope>
    <source>
        <strain evidence="2">S2_003_000_R2_14</strain>
    </source>
</reference>
<dbReference type="EMBL" id="QFQP01000033">
    <property type="protein sequence ID" value="PZR07198.1"/>
    <property type="molecule type" value="Genomic_DNA"/>
</dbReference>